<evidence type="ECO:0008006" key="2">
    <source>
        <dbReference type="Google" id="ProtNLM"/>
    </source>
</evidence>
<dbReference type="GO" id="GO:0070402">
    <property type="term" value="F:NADPH binding"/>
    <property type="evidence" value="ECO:0007669"/>
    <property type="project" value="TreeGrafter"/>
</dbReference>
<dbReference type="PROSITE" id="PS51331">
    <property type="entry name" value="THYX"/>
    <property type="match status" value="1"/>
</dbReference>
<dbReference type="GO" id="GO:0006231">
    <property type="term" value="P:dTMP biosynthetic process"/>
    <property type="evidence" value="ECO:0007669"/>
    <property type="project" value="InterPro"/>
</dbReference>
<dbReference type="PANTHER" id="PTHR34934">
    <property type="entry name" value="FLAVIN-DEPENDENT THYMIDYLATE SYNTHASE"/>
    <property type="match status" value="1"/>
</dbReference>
<evidence type="ECO:0000313" key="1">
    <source>
        <dbReference type="EMBL" id="KKL90414.1"/>
    </source>
</evidence>
<dbReference type="PANTHER" id="PTHR34934:SF1">
    <property type="entry name" value="FLAVIN-DEPENDENT THYMIDYLATE SYNTHASE"/>
    <property type="match status" value="1"/>
</dbReference>
<dbReference type="InterPro" id="IPR036098">
    <property type="entry name" value="Thymidylate_synthase_ThyX_sf"/>
</dbReference>
<dbReference type="GO" id="GO:0050660">
    <property type="term" value="F:flavin adenine dinucleotide binding"/>
    <property type="evidence" value="ECO:0007669"/>
    <property type="project" value="InterPro"/>
</dbReference>
<dbReference type="Gene3D" id="3.30.1360.170">
    <property type="match status" value="1"/>
</dbReference>
<dbReference type="SUPFAM" id="SSF69796">
    <property type="entry name" value="Thymidylate synthase-complementing protein Thy1"/>
    <property type="match status" value="1"/>
</dbReference>
<dbReference type="InterPro" id="IPR003669">
    <property type="entry name" value="Thymidylate_synthase_ThyX"/>
</dbReference>
<sequence>MKLIKPYAQIEHPNSDYEWKRIMKAIEKAGRTCYKSEDKITNESADKFVRMLFEHDPPHESVIEHEKITVRLICDRGVSHEMVRHRLASYSQESTRYCNYNTDKHDNQITFILPCWFPDDLLGTYIDYVDFPKSSHEDKMIWINSMVNCEEDYISLINKGWKPQQARSVLPNALKTEIVVTANLREWRLIMKQRTAKAAHPQMREIMIPLLTTFAARLPVIFADIFRNLNN</sequence>
<dbReference type="CDD" id="cd20175">
    <property type="entry name" value="ThyX"/>
    <property type="match status" value="1"/>
</dbReference>
<protein>
    <recommendedName>
        <fullName evidence="2">Thymidylate synthase (FAD)</fullName>
    </recommendedName>
</protein>
<proteinExistence type="predicted"/>
<gene>
    <name evidence="1" type="ORF">LCGC14_1904920</name>
</gene>
<dbReference type="AlphaFoldDB" id="A0A0F9FVE0"/>
<dbReference type="GO" id="GO:0050797">
    <property type="term" value="F:thymidylate synthase (FAD) activity"/>
    <property type="evidence" value="ECO:0007669"/>
    <property type="project" value="InterPro"/>
</dbReference>
<dbReference type="Pfam" id="PF02511">
    <property type="entry name" value="Thy1"/>
    <property type="match status" value="1"/>
</dbReference>
<organism evidence="1">
    <name type="scientific">marine sediment metagenome</name>
    <dbReference type="NCBI Taxonomy" id="412755"/>
    <lineage>
        <taxon>unclassified sequences</taxon>
        <taxon>metagenomes</taxon>
        <taxon>ecological metagenomes</taxon>
    </lineage>
</organism>
<reference evidence="1" key="1">
    <citation type="journal article" date="2015" name="Nature">
        <title>Complex archaea that bridge the gap between prokaryotes and eukaryotes.</title>
        <authorList>
            <person name="Spang A."/>
            <person name="Saw J.H."/>
            <person name="Jorgensen S.L."/>
            <person name="Zaremba-Niedzwiedzka K."/>
            <person name="Martijn J."/>
            <person name="Lind A.E."/>
            <person name="van Eijk R."/>
            <person name="Schleper C."/>
            <person name="Guy L."/>
            <person name="Ettema T.J."/>
        </authorList>
    </citation>
    <scope>NUCLEOTIDE SEQUENCE</scope>
</reference>
<dbReference type="GO" id="GO:0004799">
    <property type="term" value="F:thymidylate synthase activity"/>
    <property type="evidence" value="ECO:0007669"/>
    <property type="project" value="TreeGrafter"/>
</dbReference>
<dbReference type="NCBIfam" id="TIGR02170">
    <property type="entry name" value="thyX"/>
    <property type="match status" value="1"/>
</dbReference>
<comment type="caution">
    <text evidence="1">The sequence shown here is derived from an EMBL/GenBank/DDBJ whole genome shotgun (WGS) entry which is preliminary data.</text>
</comment>
<dbReference type="EMBL" id="LAZR01020013">
    <property type="protein sequence ID" value="KKL90414.1"/>
    <property type="molecule type" value="Genomic_DNA"/>
</dbReference>
<name>A0A0F9FVE0_9ZZZZ</name>
<accession>A0A0F9FVE0</accession>